<dbReference type="InterPro" id="IPR012944">
    <property type="entry name" value="SusD_RagB_dom"/>
</dbReference>
<dbReference type="Pfam" id="PF07980">
    <property type="entry name" value="SusD_RagB"/>
    <property type="match status" value="1"/>
</dbReference>
<comment type="similarity">
    <text evidence="2">Belongs to the SusD family.</text>
</comment>
<keyword evidence="5" id="KW-0998">Cell outer membrane</keyword>
<dbReference type="SUPFAM" id="SSF48452">
    <property type="entry name" value="TPR-like"/>
    <property type="match status" value="1"/>
</dbReference>
<comment type="subcellular location">
    <subcellularLocation>
        <location evidence="1">Cell outer membrane</location>
    </subcellularLocation>
</comment>
<dbReference type="PROSITE" id="PS51257">
    <property type="entry name" value="PROKAR_LIPOPROTEIN"/>
    <property type="match status" value="1"/>
</dbReference>
<evidence type="ECO:0000259" key="7">
    <source>
        <dbReference type="Pfam" id="PF14322"/>
    </source>
</evidence>
<evidence type="ECO:0000256" key="3">
    <source>
        <dbReference type="ARBA" id="ARBA00022729"/>
    </source>
</evidence>
<dbReference type="InterPro" id="IPR011990">
    <property type="entry name" value="TPR-like_helical_dom_sf"/>
</dbReference>
<dbReference type="Pfam" id="PF14322">
    <property type="entry name" value="SusD-like_3"/>
    <property type="match status" value="1"/>
</dbReference>
<dbReference type="RefSeq" id="WP_115169010.1">
    <property type="nucleotide sequence ID" value="NZ_UGYW01000001.1"/>
</dbReference>
<dbReference type="Gene3D" id="1.25.40.390">
    <property type="match status" value="2"/>
</dbReference>
<sequence>MLYIKNIIKIACLAVLIAGFVSCRKDFLEVVPKGVAIATKTSDYELLLNDPNLIALMYSSHVVMSDELSGFAPLYSPGVGIGSVSDQKAFEYQDDIYLPSENNSELSQLEIQLYTYNKVINEVMASKGGSDTQKKALRAEALAGRAWVHFMLVNYYGKPYNASTAVSDPGIPLVTVADVTQTRFERLSVQAAYDLIIADLTEAIPDLSARIISRRRISQSAGEAILGKVYMNMQRFDKALPLFTSAISKLSNSDIPVRLYDFNTAFGPGGAFVPINPFIGPNRFNLDIDEEVVYLKLYMNMYSYVLSGIPISPRTAALFGPADLRLNFYTKSLFPPTGQTFPLNMMRGYGRYNNMGINVSDMILLKAECESRTGQLENAVNDLVALRKTRMKSNVAGAENIPASVASDKVALTTYILEERIREFATGGERWWDMRRLSVDETYKSTVSMAHYVYDAAGNMVKSYPLKPERLTFRYPQYIMNANPGLEQNP</sequence>
<protein>
    <submittedName>
        <fullName evidence="8">SusD family</fullName>
    </submittedName>
</protein>
<evidence type="ECO:0000313" key="9">
    <source>
        <dbReference type="Proteomes" id="UP000254893"/>
    </source>
</evidence>
<dbReference type="InterPro" id="IPR033985">
    <property type="entry name" value="SusD-like_N"/>
</dbReference>
<evidence type="ECO:0000256" key="1">
    <source>
        <dbReference type="ARBA" id="ARBA00004442"/>
    </source>
</evidence>
<dbReference type="AlphaFoldDB" id="A0A380BAP9"/>
<proteinExistence type="inferred from homology"/>
<feature type="domain" description="SusD-like N-terminal" evidence="7">
    <location>
        <begin position="112"/>
        <end position="231"/>
    </location>
</feature>
<dbReference type="GO" id="GO:0009279">
    <property type="term" value="C:cell outer membrane"/>
    <property type="evidence" value="ECO:0007669"/>
    <property type="project" value="UniProtKB-SubCell"/>
</dbReference>
<evidence type="ECO:0000313" key="8">
    <source>
        <dbReference type="EMBL" id="SUI98231.1"/>
    </source>
</evidence>
<evidence type="ECO:0000259" key="6">
    <source>
        <dbReference type="Pfam" id="PF07980"/>
    </source>
</evidence>
<keyword evidence="4" id="KW-0472">Membrane</keyword>
<gene>
    <name evidence="8" type="ORF">NCTC11388_00579</name>
</gene>
<feature type="domain" description="RagB/SusD" evidence="6">
    <location>
        <begin position="356"/>
        <end position="490"/>
    </location>
</feature>
<evidence type="ECO:0000256" key="4">
    <source>
        <dbReference type="ARBA" id="ARBA00023136"/>
    </source>
</evidence>
<accession>A0A380BAP9</accession>
<dbReference type="Proteomes" id="UP000254893">
    <property type="component" value="Unassembled WGS sequence"/>
</dbReference>
<dbReference type="EMBL" id="UGYW01000001">
    <property type="protein sequence ID" value="SUI98231.1"/>
    <property type="molecule type" value="Genomic_DNA"/>
</dbReference>
<name>A0A380BAP9_SPHSI</name>
<keyword evidence="3" id="KW-0732">Signal</keyword>
<evidence type="ECO:0000256" key="2">
    <source>
        <dbReference type="ARBA" id="ARBA00006275"/>
    </source>
</evidence>
<evidence type="ECO:0000256" key="5">
    <source>
        <dbReference type="ARBA" id="ARBA00023237"/>
    </source>
</evidence>
<reference evidence="8 9" key="1">
    <citation type="submission" date="2018-06" db="EMBL/GenBank/DDBJ databases">
        <authorList>
            <consortium name="Pathogen Informatics"/>
            <person name="Doyle S."/>
        </authorList>
    </citation>
    <scope>NUCLEOTIDE SEQUENCE [LARGE SCALE GENOMIC DNA]</scope>
    <source>
        <strain evidence="8 9">NCTC11388</strain>
    </source>
</reference>
<organism evidence="8 9">
    <name type="scientific">Sphingobacterium spiritivorum</name>
    <name type="common">Flavobacterium spiritivorum</name>
    <dbReference type="NCBI Taxonomy" id="258"/>
    <lineage>
        <taxon>Bacteria</taxon>
        <taxon>Pseudomonadati</taxon>
        <taxon>Bacteroidota</taxon>
        <taxon>Sphingobacteriia</taxon>
        <taxon>Sphingobacteriales</taxon>
        <taxon>Sphingobacteriaceae</taxon>
        <taxon>Sphingobacterium</taxon>
    </lineage>
</organism>